<dbReference type="HAMAP" id="MF_01915">
    <property type="entry name" value="LPS_assembly_LptC"/>
    <property type="match status" value="1"/>
</dbReference>
<comment type="function">
    <text evidence="6">Involved in the assembly of lipopolysaccharide (LPS). Required for the translocation of LPS from the inner membrane to the outer membrane. Facilitates the transfer of LPS from the inner membrane to the periplasmic protein LptA. Could be a docking site for LptA.</text>
</comment>
<keyword evidence="8" id="KW-1185">Reference proteome</keyword>
<sequence length="200" mass="22597">MLSILRRRPALTYALIGLLGAIFLLMVWQDEESSGAGSTADLRGPREPDGFIVNAVYRAYDQTGQLSSRIESARAEQFEDEQYALMEEPESAVFEKETRIPWNITAEAGRYDLNTELLLLSGDVRVVRSNPGMAPTQLLSERLTLDNLDRIVHTEAPVTLLDYRGTTDAVGMRAWIDDRIIEFQSEVEGEYVTDNIKNRR</sequence>
<dbReference type="GO" id="GO:0005886">
    <property type="term" value="C:plasma membrane"/>
    <property type="evidence" value="ECO:0007669"/>
    <property type="project" value="UniProtKB-SubCell"/>
</dbReference>
<dbReference type="Gene3D" id="2.60.450.10">
    <property type="entry name" value="Lipopolysaccharide (LPS) transport protein A like domain"/>
    <property type="match status" value="1"/>
</dbReference>
<evidence type="ECO:0000313" key="8">
    <source>
        <dbReference type="Proteomes" id="UP000298049"/>
    </source>
</evidence>
<dbReference type="OrthoDB" id="6194582at2"/>
<evidence type="ECO:0000313" key="7">
    <source>
        <dbReference type="EMBL" id="QCF26570.1"/>
    </source>
</evidence>
<dbReference type="PANTHER" id="PTHR37481:SF1">
    <property type="entry name" value="LIPOPOLYSACCHARIDE EXPORT SYSTEM PROTEIN LPTC"/>
    <property type="match status" value="1"/>
</dbReference>
<keyword evidence="5 6" id="KW-0472">Membrane</keyword>
<evidence type="ECO:0000256" key="3">
    <source>
        <dbReference type="ARBA" id="ARBA00022692"/>
    </source>
</evidence>
<protein>
    <recommendedName>
        <fullName evidence="6">Lipopolysaccharide export system protein LptC</fullName>
    </recommendedName>
</protein>
<dbReference type="NCBIfam" id="TIGR04409">
    <property type="entry name" value="LptC_YrbK"/>
    <property type="match status" value="1"/>
</dbReference>
<reference evidence="7 8" key="1">
    <citation type="submission" date="2018-07" db="EMBL/GenBank/DDBJ databases">
        <title>Marsedoiliclastica nanhaica gen. nov. sp. nov., a novel marine hydrocarbonoclastic bacterium isolated from an in-situ enriched hydrocarbon-degrading consortium in deep-sea sediment.</title>
        <authorList>
            <person name="Dong C."/>
            <person name="Ma T."/>
            <person name="Liu R."/>
            <person name="Shao Z."/>
        </authorList>
    </citation>
    <scope>NUCLEOTIDE SEQUENCE [LARGE SCALE GENOMIC DNA]</scope>
    <source>
        <strain evidence="8">soil36-7</strain>
    </source>
</reference>
<comment type="subunit">
    <text evidence="6">Component of the lipopolysaccharide transport and assembly complex. Interacts with LptA and the LptBFG transporter complex.</text>
</comment>
<keyword evidence="4 6" id="KW-1133">Transmembrane helix</keyword>
<comment type="subcellular location">
    <subcellularLocation>
        <location evidence="6">Cell inner membrane</location>
        <topology evidence="6">Single-pass membrane protein</topology>
    </subcellularLocation>
</comment>
<dbReference type="KEGG" id="hmi:soil367_11850"/>
<evidence type="ECO:0000256" key="5">
    <source>
        <dbReference type="ARBA" id="ARBA00023136"/>
    </source>
</evidence>
<dbReference type="GO" id="GO:0030288">
    <property type="term" value="C:outer membrane-bounded periplasmic space"/>
    <property type="evidence" value="ECO:0007669"/>
    <property type="project" value="TreeGrafter"/>
</dbReference>
<dbReference type="PANTHER" id="PTHR37481">
    <property type="entry name" value="LIPOPOLYSACCHARIDE EXPORT SYSTEM PROTEIN LPTC"/>
    <property type="match status" value="1"/>
</dbReference>
<evidence type="ECO:0000256" key="6">
    <source>
        <dbReference type="HAMAP-Rule" id="MF_01915"/>
    </source>
</evidence>
<keyword evidence="1 6" id="KW-1003">Cell membrane</keyword>
<evidence type="ECO:0000256" key="2">
    <source>
        <dbReference type="ARBA" id="ARBA00022519"/>
    </source>
</evidence>
<gene>
    <name evidence="6 7" type="primary">lptC</name>
    <name evidence="7" type="ORF">soil367_11850</name>
</gene>
<dbReference type="InterPro" id="IPR010664">
    <property type="entry name" value="LipoPS_assembly_LptC-rel"/>
</dbReference>
<proteinExistence type="inferred from homology"/>
<accession>A0A4V1D8W1</accession>
<dbReference type="AlphaFoldDB" id="A0A4V1D8W1"/>
<keyword evidence="3 6" id="KW-0812">Transmembrane</keyword>
<dbReference type="RefSeq" id="WP_136549279.1">
    <property type="nucleotide sequence ID" value="NZ_CP031093.1"/>
</dbReference>
<dbReference type="GO" id="GO:0015221">
    <property type="term" value="F:lipopolysaccharide transmembrane transporter activity"/>
    <property type="evidence" value="ECO:0007669"/>
    <property type="project" value="InterPro"/>
</dbReference>
<dbReference type="InterPro" id="IPR052363">
    <property type="entry name" value="LPS_export_LptC"/>
</dbReference>
<dbReference type="GO" id="GO:0043165">
    <property type="term" value="P:Gram-negative-bacterium-type cell outer membrane assembly"/>
    <property type="evidence" value="ECO:0007669"/>
    <property type="project" value="UniProtKB-UniRule"/>
</dbReference>
<evidence type="ECO:0000256" key="4">
    <source>
        <dbReference type="ARBA" id="ARBA00022989"/>
    </source>
</evidence>
<dbReference type="InterPro" id="IPR026265">
    <property type="entry name" value="LptC"/>
</dbReference>
<name>A0A4V1D8W1_9ALTE</name>
<keyword evidence="2 6" id="KW-0997">Cell inner membrane</keyword>
<organism evidence="7 8">
    <name type="scientific">Hydrocarboniclastica marina</name>
    <dbReference type="NCBI Taxonomy" id="2259620"/>
    <lineage>
        <taxon>Bacteria</taxon>
        <taxon>Pseudomonadati</taxon>
        <taxon>Pseudomonadota</taxon>
        <taxon>Gammaproteobacteria</taxon>
        <taxon>Alteromonadales</taxon>
        <taxon>Alteromonadaceae</taxon>
        <taxon>Hydrocarboniclastica</taxon>
    </lineage>
</organism>
<dbReference type="Pfam" id="PF06835">
    <property type="entry name" value="LptC"/>
    <property type="match status" value="1"/>
</dbReference>
<dbReference type="Proteomes" id="UP000298049">
    <property type="component" value="Chromosome"/>
</dbReference>
<evidence type="ECO:0000256" key="1">
    <source>
        <dbReference type="ARBA" id="ARBA00022475"/>
    </source>
</evidence>
<feature type="transmembrane region" description="Helical" evidence="6">
    <location>
        <begin position="12"/>
        <end position="28"/>
    </location>
</feature>
<dbReference type="GO" id="GO:0017089">
    <property type="term" value="F:glycolipid transfer activity"/>
    <property type="evidence" value="ECO:0007669"/>
    <property type="project" value="TreeGrafter"/>
</dbReference>
<dbReference type="EMBL" id="CP031093">
    <property type="protein sequence ID" value="QCF26570.1"/>
    <property type="molecule type" value="Genomic_DNA"/>
</dbReference>
<comment type="similarity">
    <text evidence="6">Belongs to the LptC family.</text>
</comment>